<keyword evidence="8 9" id="KW-0411">Iron-sulfur</keyword>
<dbReference type="GO" id="GO:0070475">
    <property type="term" value="P:rRNA base methylation"/>
    <property type="evidence" value="ECO:0007669"/>
    <property type="project" value="TreeGrafter"/>
</dbReference>
<dbReference type="FunFam" id="2.40.50.1070:FF:000002">
    <property type="entry name" value="23S rRNA (uracil(747)-C(5))-methyltransferase RlmC"/>
    <property type="match status" value="1"/>
</dbReference>
<dbReference type="PROSITE" id="PS51687">
    <property type="entry name" value="SAM_MT_RNA_M5U"/>
    <property type="match status" value="1"/>
</dbReference>
<protein>
    <recommendedName>
        <fullName evidence="9 10">23S rRNA (uracil(747)-C(5))-methyltransferase RlmC</fullName>
        <ecNumber evidence="9 10">2.1.1.189</ecNumber>
    </recommendedName>
    <alternativeName>
        <fullName evidence="9">23S rRNA(m5U747)-methyltransferase</fullName>
    </alternativeName>
</protein>
<evidence type="ECO:0000256" key="2">
    <source>
        <dbReference type="ARBA" id="ARBA00022552"/>
    </source>
</evidence>
<dbReference type="InterPro" id="IPR011825">
    <property type="entry name" value="23SrRNA_MeTrfase_RlmC"/>
</dbReference>
<comment type="caution">
    <text evidence="13">The sequence shown here is derived from an EMBL/GenBank/DDBJ whole genome shotgun (WGS) entry which is preliminary data.</text>
</comment>
<gene>
    <name evidence="9 13" type="primary">rlmC</name>
    <name evidence="13" type="ORF">BV056_00371</name>
</gene>
<sequence length="395" mass="45026">MIDCRYYQQNECRSCQWLEIPYSQQLAEKQHHLKQQLISINCDKAQWLAPFQSNEQGFRNKAKMVVSGSVERPILGILKNPNDPQSAIDLCDCPLYPAHFSIIFSILKDFIGRAGLVPYNIAKQKGELKYILLTESIATGKLMLRFVLRTENKFPLIRRELPKLLEKLPHLEVVSVNLQPQHAAILEGEQEIFLTEQQFLPENFNGIPLFMRPQGFFQTNPKVAAGLYVTAQQWVSELPIYNLWDLFCGVGGFGLHCAKALQEKWGKPIKLTGIEISSSAILAASNSAKMLGLEYINFQSLDAASVIENKNENKPDLVIINPPRRGVGKELSEFLNQIQPHFILYSSCNAVTMGKDLQYLTCYKPLKIQIFDMFPQTSHYEVLVLLQRKKNNQKI</sequence>
<feature type="binding site" evidence="9">
    <location>
        <position position="93"/>
    </location>
    <ligand>
        <name>[4Fe-4S] cluster</name>
        <dbReference type="ChEBI" id="CHEBI:49883"/>
    </ligand>
</feature>
<keyword evidence="6 9" id="KW-0479">Metal-binding</keyword>
<comment type="catalytic activity">
    <reaction evidence="9">
        <text>uridine(747) in 23S rRNA + S-adenosyl-L-methionine = 5-methyluridine(747) in 23S rRNA + S-adenosyl-L-homocysteine + H(+)</text>
        <dbReference type="Rhea" id="RHEA:42628"/>
        <dbReference type="Rhea" id="RHEA-COMP:10154"/>
        <dbReference type="Rhea" id="RHEA-COMP:10155"/>
        <dbReference type="ChEBI" id="CHEBI:15378"/>
        <dbReference type="ChEBI" id="CHEBI:57856"/>
        <dbReference type="ChEBI" id="CHEBI:59789"/>
        <dbReference type="ChEBI" id="CHEBI:65315"/>
        <dbReference type="ChEBI" id="CHEBI:74447"/>
        <dbReference type="EC" id="2.1.1.189"/>
    </reaction>
</comment>
<dbReference type="Gene3D" id="3.40.50.150">
    <property type="entry name" value="Vaccinia Virus protein VP39"/>
    <property type="match status" value="1"/>
</dbReference>
<dbReference type="NCBIfam" id="TIGR02085">
    <property type="entry name" value="meth_trns_rumB"/>
    <property type="match status" value="1"/>
</dbReference>
<dbReference type="PROSITE" id="PS01230">
    <property type="entry name" value="TRMA_1"/>
    <property type="match status" value="1"/>
</dbReference>
<dbReference type="EC" id="2.1.1.189" evidence="9 10"/>
<evidence type="ECO:0000256" key="7">
    <source>
        <dbReference type="ARBA" id="ARBA00023004"/>
    </source>
</evidence>
<feature type="binding site" evidence="9">
    <location>
        <position position="4"/>
    </location>
    <ligand>
        <name>[4Fe-4S] cluster</name>
        <dbReference type="ChEBI" id="CHEBI:49883"/>
    </ligand>
</feature>
<dbReference type="InterPro" id="IPR030391">
    <property type="entry name" value="MeTrfase_TrmA_CS"/>
</dbReference>
<evidence type="ECO:0000256" key="6">
    <source>
        <dbReference type="ARBA" id="ARBA00022723"/>
    </source>
</evidence>
<evidence type="ECO:0000256" key="11">
    <source>
        <dbReference type="PROSITE-ProRule" id="PRU01024"/>
    </source>
</evidence>
<dbReference type="SUPFAM" id="SSF53335">
    <property type="entry name" value="S-adenosyl-L-methionine-dependent methyltransferases"/>
    <property type="match status" value="1"/>
</dbReference>
<keyword evidence="1 9" id="KW-0004">4Fe-4S</keyword>
<dbReference type="GO" id="GO:0005506">
    <property type="term" value="F:iron ion binding"/>
    <property type="evidence" value="ECO:0007669"/>
    <property type="project" value="UniProtKB-UniRule"/>
</dbReference>
<accession>A0AB37B7T3</accession>
<proteinExistence type="inferred from homology"/>
<evidence type="ECO:0000313" key="13">
    <source>
        <dbReference type="EMBL" id="PRJ25021.1"/>
    </source>
</evidence>
<feature type="active site" evidence="12">
    <location>
        <position position="348"/>
    </location>
</feature>
<dbReference type="PANTHER" id="PTHR11061">
    <property type="entry name" value="RNA M5U METHYLTRANSFERASE"/>
    <property type="match status" value="1"/>
</dbReference>
<evidence type="ECO:0000256" key="8">
    <source>
        <dbReference type="ARBA" id="ARBA00023014"/>
    </source>
</evidence>
<organism evidence="13">
    <name type="scientific">Haemophilus influenzae</name>
    <dbReference type="NCBI Taxonomy" id="727"/>
    <lineage>
        <taxon>Bacteria</taxon>
        <taxon>Pseudomonadati</taxon>
        <taxon>Pseudomonadota</taxon>
        <taxon>Gammaproteobacteria</taxon>
        <taxon>Pasteurellales</taxon>
        <taxon>Pasteurellaceae</taxon>
        <taxon>Haemophilus</taxon>
    </lineage>
</organism>
<dbReference type="InterPro" id="IPR010280">
    <property type="entry name" value="U5_MeTrfase_fam"/>
</dbReference>
<dbReference type="PANTHER" id="PTHR11061:SF30">
    <property type="entry name" value="TRNA (URACIL(54)-C(5))-METHYLTRANSFERASE"/>
    <property type="match status" value="1"/>
</dbReference>
<evidence type="ECO:0000256" key="9">
    <source>
        <dbReference type="HAMAP-Rule" id="MF_01012"/>
    </source>
</evidence>
<evidence type="ECO:0000256" key="5">
    <source>
        <dbReference type="ARBA" id="ARBA00022691"/>
    </source>
</evidence>
<keyword evidence="2 9" id="KW-0698">rRNA processing</keyword>
<evidence type="ECO:0000256" key="10">
    <source>
        <dbReference type="NCBIfam" id="TIGR02085"/>
    </source>
</evidence>
<evidence type="ECO:0000256" key="1">
    <source>
        <dbReference type="ARBA" id="ARBA00022485"/>
    </source>
</evidence>
<dbReference type="RefSeq" id="WP_105888304.1">
    <property type="nucleotide sequence ID" value="NZ_CP135820.1"/>
</dbReference>
<comment type="similarity">
    <text evidence="9">Belongs to the class I-like SAM-binding methyltransferase superfamily. RNA M5U methyltransferase family. RlmC subfamily.</text>
</comment>
<dbReference type="PROSITE" id="PS01231">
    <property type="entry name" value="TRMA_2"/>
    <property type="match status" value="1"/>
</dbReference>
<feature type="active site" description="Nucleophile" evidence="9 11">
    <location>
        <position position="348"/>
    </location>
</feature>
<feature type="binding site" evidence="9 11">
    <location>
        <position position="247"/>
    </location>
    <ligand>
        <name>S-adenosyl-L-methionine</name>
        <dbReference type="ChEBI" id="CHEBI:59789"/>
    </ligand>
</feature>
<feature type="binding site" evidence="9 11">
    <location>
        <position position="275"/>
    </location>
    <ligand>
        <name>S-adenosyl-L-methionine</name>
        <dbReference type="ChEBI" id="CHEBI:59789"/>
    </ligand>
</feature>
<reference evidence="13" key="1">
    <citation type="submission" date="2017-04" db="EMBL/GenBank/DDBJ databases">
        <title>Haemophilus influenzae in COPD genome sequencing project.</title>
        <authorList>
            <person name="Murphy T.F."/>
            <person name="Kong Y."/>
            <person name="Nadendla S."/>
            <person name="Tettelin H."/>
            <person name="Pettigrew M."/>
        </authorList>
    </citation>
    <scope>NUCLEOTIDE SEQUENCE [LARGE SCALE GENOMIC DNA]</scope>
    <source>
        <strain evidence="13">39P1H1</strain>
    </source>
</reference>
<evidence type="ECO:0000256" key="12">
    <source>
        <dbReference type="PROSITE-ProRule" id="PRU10015"/>
    </source>
</evidence>
<feature type="binding site" evidence="9">
    <location>
        <position position="12"/>
    </location>
    <ligand>
        <name>[4Fe-4S] cluster</name>
        <dbReference type="ChEBI" id="CHEBI:49883"/>
    </ligand>
</feature>
<feature type="binding site" evidence="9 11">
    <location>
        <position position="218"/>
    </location>
    <ligand>
        <name>S-adenosyl-L-methionine</name>
        <dbReference type="ChEBI" id="CHEBI:59789"/>
    </ligand>
</feature>
<evidence type="ECO:0000256" key="4">
    <source>
        <dbReference type="ARBA" id="ARBA00022679"/>
    </source>
</evidence>
<keyword evidence="5 9" id="KW-0949">S-adenosyl-L-methionine</keyword>
<keyword evidence="3 9" id="KW-0489">Methyltransferase</keyword>
<feature type="binding site" evidence="9 11">
    <location>
        <position position="321"/>
    </location>
    <ligand>
        <name>S-adenosyl-L-methionine</name>
        <dbReference type="ChEBI" id="CHEBI:59789"/>
    </ligand>
</feature>
<dbReference type="InterPro" id="IPR030390">
    <property type="entry name" value="MeTrfase_TrmA_AS"/>
</dbReference>
<dbReference type="InterPro" id="IPR029063">
    <property type="entry name" value="SAM-dependent_MTases_sf"/>
</dbReference>
<dbReference type="EMBL" id="NEBD01000024">
    <property type="protein sequence ID" value="PRJ25021.1"/>
    <property type="molecule type" value="Genomic_DNA"/>
</dbReference>
<keyword evidence="4 9" id="KW-0808">Transferase</keyword>
<name>A0AB37B7T3_HAEIF</name>
<dbReference type="Pfam" id="PF05958">
    <property type="entry name" value="tRNA_U5-meth_tr"/>
    <property type="match status" value="1"/>
</dbReference>
<dbReference type="CDD" id="cd02440">
    <property type="entry name" value="AdoMet_MTases"/>
    <property type="match status" value="1"/>
</dbReference>
<dbReference type="GO" id="GO:0070041">
    <property type="term" value="F:rRNA (uridine-C5-)-methyltransferase activity"/>
    <property type="evidence" value="ECO:0007669"/>
    <property type="project" value="UniProtKB-UniRule"/>
</dbReference>
<comment type="function">
    <text evidence="9">Catalyzes the formation of 5-methyl-uridine at position 747 (m5U747) in 23S rRNA.</text>
</comment>
<feature type="binding site" evidence="9">
    <location>
        <position position="15"/>
    </location>
    <ligand>
        <name>[4Fe-4S] cluster</name>
        <dbReference type="ChEBI" id="CHEBI:49883"/>
    </ligand>
</feature>
<dbReference type="HAMAP" id="MF_01012">
    <property type="entry name" value="23SrRNA_methyltr_RlmC"/>
    <property type="match status" value="1"/>
</dbReference>
<dbReference type="AlphaFoldDB" id="A0AB37B7T3"/>
<keyword evidence="7 9" id="KW-0408">Iron</keyword>
<dbReference type="Gene3D" id="2.40.50.1070">
    <property type="match status" value="1"/>
</dbReference>
<evidence type="ECO:0000256" key="3">
    <source>
        <dbReference type="ARBA" id="ARBA00022603"/>
    </source>
</evidence>
<dbReference type="GO" id="GO:0051539">
    <property type="term" value="F:4 iron, 4 sulfur cluster binding"/>
    <property type="evidence" value="ECO:0007669"/>
    <property type="project" value="UniProtKB-KW"/>
</dbReference>